<gene>
    <name evidence="1" type="ORF">PI95_018580</name>
</gene>
<dbReference type="Proteomes" id="UP000031549">
    <property type="component" value="Unassembled WGS sequence"/>
</dbReference>
<name>A0A846HD30_9CYAN</name>
<dbReference type="GO" id="GO:0032259">
    <property type="term" value="P:methylation"/>
    <property type="evidence" value="ECO:0007669"/>
    <property type="project" value="UniProtKB-KW"/>
</dbReference>
<protein>
    <submittedName>
        <fullName evidence="1">Class I SAM-dependent methyltransferase</fullName>
    </submittedName>
</protein>
<dbReference type="GO" id="GO:0008168">
    <property type="term" value="F:methyltransferase activity"/>
    <property type="evidence" value="ECO:0007669"/>
    <property type="project" value="UniProtKB-KW"/>
</dbReference>
<keyword evidence="1" id="KW-0808">Transferase</keyword>
<comment type="caution">
    <text evidence="1">The sequence shown here is derived from an EMBL/GenBank/DDBJ whole genome shotgun (WGS) entry which is preliminary data.</text>
</comment>
<keyword evidence="1" id="KW-0489">Methyltransferase</keyword>
<dbReference type="InterPro" id="IPR029063">
    <property type="entry name" value="SAM-dependent_MTases_sf"/>
</dbReference>
<dbReference type="AlphaFoldDB" id="A0A846HD30"/>
<dbReference type="SUPFAM" id="SSF53335">
    <property type="entry name" value="S-adenosyl-L-methionine-dependent methyltransferases"/>
    <property type="match status" value="1"/>
</dbReference>
<organism evidence="1 2">
    <name type="scientific">Hassallia byssoidea VB512170</name>
    <dbReference type="NCBI Taxonomy" id="1304833"/>
    <lineage>
        <taxon>Bacteria</taxon>
        <taxon>Bacillati</taxon>
        <taxon>Cyanobacteriota</taxon>
        <taxon>Cyanophyceae</taxon>
        <taxon>Nostocales</taxon>
        <taxon>Tolypothrichaceae</taxon>
        <taxon>Hassallia</taxon>
    </lineage>
</organism>
<dbReference type="Gene3D" id="3.40.50.150">
    <property type="entry name" value="Vaccinia Virus protein VP39"/>
    <property type="match status" value="1"/>
</dbReference>
<accession>A0A846HD30</accession>
<keyword evidence="2" id="KW-1185">Reference proteome</keyword>
<dbReference type="RefSeq" id="WP_039752282.1">
    <property type="nucleotide sequence ID" value="NZ_JTCM02000043.1"/>
</dbReference>
<dbReference type="EMBL" id="JTCM02000043">
    <property type="protein sequence ID" value="NEU74510.1"/>
    <property type="molecule type" value="Genomic_DNA"/>
</dbReference>
<reference evidence="1 2" key="1">
    <citation type="journal article" date="2015" name="Genome Announc.">
        <title>Draft Genome Sequence of Cyanobacterium Hassallia byssoidea Strain VB512170, Isolated from Monuments in India.</title>
        <authorList>
            <person name="Singh D."/>
            <person name="Chandrababunaidu M.M."/>
            <person name="Panda A."/>
            <person name="Sen D."/>
            <person name="Bhattacharyya S."/>
            <person name="Adhikary S.P."/>
            <person name="Tripathy S."/>
        </authorList>
    </citation>
    <scope>NUCLEOTIDE SEQUENCE [LARGE SCALE GENOMIC DNA]</scope>
    <source>
        <strain evidence="1 2">VB512170</strain>
    </source>
</reference>
<dbReference type="Pfam" id="PF13489">
    <property type="entry name" value="Methyltransf_23"/>
    <property type="match status" value="1"/>
</dbReference>
<proteinExistence type="predicted"/>
<evidence type="ECO:0000313" key="1">
    <source>
        <dbReference type="EMBL" id="NEU74510.1"/>
    </source>
</evidence>
<evidence type="ECO:0000313" key="2">
    <source>
        <dbReference type="Proteomes" id="UP000031549"/>
    </source>
</evidence>
<sequence>MNIKLPLSYQEIVDELVNFTDLPRPEVEHRVWMQALGEGTVVQEAKHFGVTPHQYDDKMEQLYKEGYGLIIETMVFWASQERQLWIQQAIERIRLYAQKNNRPLDDLAILMLGDGTGNDSLELVRNNFKINYFDIPGSKTYEFATKRFAHYDLIGDRVNLISDYNSCLTSQYDVVLSFEVLEHLTDPVAAIRDINLMLKTSGIAIITEAFSAVYENFPTHLKSNLKFVNQTPFLFLQNKMLMTWYSQKSFFQFKPMEFVKKEKISLPDFISLLKDAKIRRPYINAKMRKLFTFGS</sequence>